<sequence length="113" mass="12829">MKVIDRLLVVRCAVLIALNPDCDSVVITRMSKDGQLHKNCIWSDKNIGKLAYLKDLQSMFLDHAKSGRYLNKTALVFLKGVQDEWNEINPHDPVEFIRESGVPKAILEAERHG</sequence>
<dbReference type="EMBL" id="JBHRSF010000008">
    <property type="protein sequence ID" value="MFC2994692.1"/>
    <property type="molecule type" value="Genomic_DNA"/>
</dbReference>
<evidence type="ECO:0000313" key="4">
    <source>
        <dbReference type="Proteomes" id="UP001595455"/>
    </source>
</evidence>
<dbReference type="RefSeq" id="WP_107010356.1">
    <property type="nucleotide sequence ID" value="NZ_JBHRSF010000008.1"/>
</dbReference>
<reference evidence="1" key="4">
    <citation type="submission" date="2024-09" db="EMBL/GenBank/DDBJ databases">
        <authorList>
            <person name="Sun Q."/>
            <person name="Mori K."/>
        </authorList>
    </citation>
    <scope>NUCLEOTIDE SEQUENCE</scope>
    <source>
        <strain evidence="1">KCTC 62575</strain>
    </source>
</reference>
<organism evidence="2 3">
    <name type="scientific">Acinetobacter sichuanensis</name>
    <dbReference type="NCBI Taxonomy" id="2136183"/>
    <lineage>
        <taxon>Bacteria</taxon>
        <taxon>Pseudomonadati</taxon>
        <taxon>Pseudomonadota</taxon>
        <taxon>Gammaproteobacteria</taxon>
        <taxon>Moraxellales</taxon>
        <taxon>Moraxellaceae</taxon>
        <taxon>Acinetobacter</taxon>
    </lineage>
</organism>
<comment type="caution">
    <text evidence="2">The sequence shown here is derived from an EMBL/GenBank/DDBJ whole genome shotgun (WGS) entry which is preliminary data.</text>
</comment>
<dbReference type="Proteomes" id="UP001595455">
    <property type="component" value="Unassembled WGS sequence"/>
</dbReference>
<reference evidence="4" key="3">
    <citation type="journal article" date="2019" name="Int. J. Syst. Evol. Microbiol.">
        <title>The Global Catalogue of Microorganisms (GCM) 10K type strain sequencing project: providing services to taxonomists for standard genome sequencing and annotation.</title>
        <authorList>
            <consortium name="The Broad Institute Genomics Platform"/>
            <consortium name="The Broad Institute Genome Sequencing Center for Infectious Disease"/>
            <person name="Wu L."/>
            <person name="Ma J."/>
        </authorList>
    </citation>
    <scope>NUCLEOTIDE SEQUENCE [LARGE SCALE GENOMIC DNA]</scope>
    <source>
        <strain evidence="4">KCTC 62575</strain>
    </source>
</reference>
<dbReference type="EMBL" id="PYIX02000224">
    <property type="protein sequence ID" value="RFC81199.1"/>
    <property type="molecule type" value="Genomic_DNA"/>
</dbReference>
<dbReference type="AlphaFoldDB" id="A0A371YI99"/>
<reference evidence="1" key="1">
    <citation type="journal article" date="2014" name="Int. J. Syst. Evol. Microbiol.">
        <title>Complete genome of a new Firmicutes species belonging to the dominant human colonic microbiota ('Ruminococcus bicirculans') reveals two chromosomes and a selective capacity to utilize plant glucans.</title>
        <authorList>
            <consortium name="NISC Comparative Sequencing Program"/>
            <person name="Wegmann U."/>
            <person name="Louis P."/>
            <person name="Goesmann A."/>
            <person name="Henrissat B."/>
            <person name="Duncan S.H."/>
            <person name="Flint H.J."/>
        </authorList>
    </citation>
    <scope>NUCLEOTIDE SEQUENCE</scope>
    <source>
        <strain evidence="1">KCTC 62575</strain>
    </source>
</reference>
<protein>
    <submittedName>
        <fullName evidence="2">Uncharacterized protein</fullName>
    </submittedName>
</protein>
<gene>
    <name evidence="1" type="ORF">ACFODO_05260</name>
    <name evidence="2" type="ORF">C9E89_023145</name>
</gene>
<evidence type="ECO:0000313" key="2">
    <source>
        <dbReference type="EMBL" id="RFC81199.1"/>
    </source>
</evidence>
<evidence type="ECO:0000313" key="3">
    <source>
        <dbReference type="Proteomes" id="UP000240957"/>
    </source>
</evidence>
<proteinExistence type="predicted"/>
<reference evidence="2 3" key="2">
    <citation type="submission" date="2018-08" db="EMBL/GenBank/DDBJ databases">
        <title>The draft genome of Acinetobacter sichuanensis strain WCHAc060041.</title>
        <authorList>
            <person name="Qin J."/>
            <person name="Feng Y."/>
            <person name="Zong Z."/>
        </authorList>
    </citation>
    <scope>NUCLEOTIDE SEQUENCE [LARGE SCALE GENOMIC DNA]</scope>
    <source>
        <strain evidence="2 3">WCHAc060041</strain>
    </source>
</reference>
<evidence type="ECO:0000313" key="1">
    <source>
        <dbReference type="EMBL" id="MFC2994692.1"/>
    </source>
</evidence>
<name>A0A371YI99_9GAMM</name>
<keyword evidence="4" id="KW-1185">Reference proteome</keyword>
<dbReference type="Proteomes" id="UP000240957">
    <property type="component" value="Unassembled WGS sequence"/>
</dbReference>
<accession>A0A371YI99</accession>